<evidence type="ECO:0000256" key="1">
    <source>
        <dbReference type="ARBA" id="ARBA00022679"/>
    </source>
</evidence>
<dbReference type="Pfam" id="PF21275">
    <property type="entry name" value="Thi_PPkinase_C"/>
    <property type="match status" value="1"/>
</dbReference>
<dbReference type="InterPro" id="IPR007371">
    <property type="entry name" value="TPK_catalytic"/>
</dbReference>
<comment type="caution">
    <text evidence="8">The sequence shown here is derived from an EMBL/GenBank/DDBJ whole genome shotgun (WGS) entry which is preliminary data.</text>
</comment>
<dbReference type="EMBL" id="JAPDPJ010000004">
    <property type="protein sequence ID" value="MCW3785537.1"/>
    <property type="molecule type" value="Genomic_DNA"/>
</dbReference>
<keyword evidence="9" id="KW-1185">Reference proteome</keyword>
<keyword evidence="2" id="KW-0547">Nucleotide-binding</keyword>
<evidence type="ECO:0000259" key="6">
    <source>
        <dbReference type="Pfam" id="PF04263"/>
    </source>
</evidence>
<feature type="domain" description="Thiamin pyrophosphokinase-like substrate-binding" evidence="7">
    <location>
        <begin position="130"/>
        <end position="200"/>
    </location>
</feature>
<dbReference type="EC" id="2.7.6.2" evidence="5"/>
<evidence type="ECO:0000256" key="5">
    <source>
        <dbReference type="NCBIfam" id="TIGR01378"/>
    </source>
</evidence>
<dbReference type="NCBIfam" id="TIGR01378">
    <property type="entry name" value="thi_PPkinase"/>
    <property type="match status" value="1"/>
</dbReference>
<dbReference type="PANTHER" id="PTHR41299">
    <property type="entry name" value="THIAMINE PYROPHOSPHOKINASE"/>
    <property type="match status" value="1"/>
</dbReference>
<keyword evidence="3" id="KW-0418">Kinase</keyword>
<evidence type="ECO:0000256" key="4">
    <source>
        <dbReference type="ARBA" id="ARBA00022840"/>
    </source>
</evidence>
<dbReference type="RefSeq" id="WP_301189109.1">
    <property type="nucleotide sequence ID" value="NZ_JAPDPJ010000004.1"/>
</dbReference>
<evidence type="ECO:0000259" key="7">
    <source>
        <dbReference type="Pfam" id="PF21275"/>
    </source>
</evidence>
<dbReference type="Proteomes" id="UP001209229">
    <property type="component" value="Unassembled WGS sequence"/>
</dbReference>
<accession>A0AAE3SE24</accession>
<feature type="domain" description="Thiamin pyrophosphokinase catalytic" evidence="6">
    <location>
        <begin position="23"/>
        <end position="118"/>
    </location>
</feature>
<dbReference type="Gene3D" id="3.40.50.10240">
    <property type="entry name" value="Thiamin pyrophosphokinase, catalytic domain"/>
    <property type="match status" value="1"/>
</dbReference>
<evidence type="ECO:0000256" key="3">
    <source>
        <dbReference type="ARBA" id="ARBA00022777"/>
    </source>
</evidence>
<reference evidence="8" key="1">
    <citation type="submission" date="2022-10" db="EMBL/GenBank/DDBJ databases">
        <authorList>
            <person name="Yu W.X."/>
        </authorList>
    </citation>
    <scope>NUCLEOTIDE SEQUENCE</scope>
    <source>
        <strain evidence="8">AAT</strain>
    </source>
</reference>
<evidence type="ECO:0000313" key="9">
    <source>
        <dbReference type="Proteomes" id="UP001209229"/>
    </source>
</evidence>
<dbReference type="GO" id="GO:0016301">
    <property type="term" value="F:kinase activity"/>
    <property type="evidence" value="ECO:0007669"/>
    <property type="project" value="UniProtKB-KW"/>
</dbReference>
<sequence length="205" mass="23016">MIKKVVIVANGAFPTNPFALEQLEKAEFIVCCDGAVNKLTGTSFVPDAIVGDLDSLHDELKIKYKDILHHFSDQETNDLTKAVNWCKDQLFTEVSIVGATGLRDDHMIGNVFLLPQYTRFIKVKMYTDHGVFTSISASQQYKSFKGQQVSIFATNPQIKITTSNLKYPLNNQCLSMLWQGTLNESLDDYFGLKISGGDLVVYQEY</sequence>
<dbReference type="GO" id="GO:0005524">
    <property type="term" value="F:ATP binding"/>
    <property type="evidence" value="ECO:0007669"/>
    <property type="project" value="UniProtKB-KW"/>
</dbReference>
<keyword evidence="4" id="KW-0067">ATP-binding</keyword>
<evidence type="ECO:0000313" key="8">
    <source>
        <dbReference type="EMBL" id="MCW3785537.1"/>
    </source>
</evidence>
<dbReference type="InterPro" id="IPR036759">
    <property type="entry name" value="TPK_catalytic_sf"/>
</dbReference>
<evidence type="ECO:0000256" key="2">
    <source>
        <dbReference type="ARBA" id="ARBA00022741"/>
    </source>
</evidence>
<dbReference type="PANTHER" id="PTHR41299:SF1">
    <property type="entry name" value="THIAMINE PYROPHOSPHOKINASE"/>
    <property type="match status" value="1"/>
</dbReference>
<name>A0AAE3SE24_9BACT</name>
<dbReference type="CDD" id="cd07995">
    <property type="entry name" value="TPK"/>
    <property type="match status" value="1"/>
</dbReference>
<dbReference type="AlphaFoldDB" id="A0AAE3SE24"/>
<proteinExistence type="predicted"/>
<dbReference type="SUPFAM" id="SSF63999">
    <property type="entry name" value="Thiamin pyrophosphokinase, catalytic domain"/>
    <property type="match status" value="1"/>
</dbReference>
<gene>
    <name evidence="8" type="ORF">OM075_03625</name>
</gene>
<dbReference type="GO" id="GO:0009229">
    <property type="term" value="P:thiamine diphosphate biosynthetic process"/>
    <property type="evidence" value="ECO:0007669"/>
    <property type="project" value="InterPro"/>
</dbReference>
<protein>
    <recommendedName>
        <fullName evidence="5">Thiamine diphosphokinase</fullName>
        <ecNumber evidence="5">2.7.6.2</ecNumber>
    </recommendedName>
</protein>
<dbReference type="InterPro" id="IPR049442">
    <property type="entry name" value="Thi_PPkinase-like_C"/>
</dbReference>
<dbReference type="Pfam" id="PF04263">
    <property type="entry name" value="TPK_catalytic"/>
    <property type="match status" value="1"/>
</dbReference>
<dbReference type="GO" id="GO:0004788">
    <property type="term" value="F:thiamine diphosphokinase activity"/>
    <property type="evidence" value="ECO:0007669"/>
    <property type="project" value="UniProtKB-UniRule"/>
</dbReference>
<keyword evidence="1 8" id="KW-0808">Transferase</keyword>
<organism evidence="8 9">
    <name type="scientific">Plebeiibacterium sediminum</name>
    <dbReference type="NCBI Taxonomy" id="2992112"/>
    <lineage>
        <taxon>Bacteria</taxon>
        <taxon>Pseudomonadati</taxon>
        <taxon>Bacteroidota</taxon>
        <taxon>Bacteroidia</taxon>
        <taxon>Marinilabiliales</taxon>
        <taxon>Marinilabiliaceae</taxon>
        <taxon>Plebeiibacterium</taxon>
    </lineage>
</organism>
<dbReference type="InterPro" id="IPR053149">
    <property type="entry name" value="TPK"/>
</dbReference>
<dbReference type="GO" id="GO:0006772">
    <property type="term" value="P:thiamine metabolic process"/>
    <property type="evidence" value="ECO:0007669"/>
    <property type="project" value="UniProtKB-UniRule"/>
</dbReference>
<dbReference type="InterPro" id="IPR006282">
    <property type="entry name" value="Thi_PPkinase"/>
</dbReference>